<proteinExistence type="predicted"/>
<dbReference type="AlphaFoldDB" id="A0A8T1V530"/>
<dbReference type="Proteomes" id="UP000693981">
    <property type="component" value="Unassembled WGS sequence"/>
</dbReference>
<keyword evidence="2" id="KW-1185">Reference proteome</keyword>
<evidence type="ECO:0000313" key="1">
    <source>
        <dbReference type="EMBL" id="KAG7375400.1"/>
    </source>
</evidence>
<sequence>MAGVLPNPVVTPTFALAIASKLTPQSRRSSRLKSSYVGDKFAACAVLVTLFKPTKREPFRSHTLKWLEGDHPYIFRPIVKNRDFVFMEATGFTQLAD</sequence>
<gene>
    <name evidence="1" type="ORF">PHYBOEH_002618</name>
</gene>
<organism evidence="1 2">
    <name type="scientific">Phytophthora boehmeriae</name>
    <dbReference type="NCBI Taxonomy" id="109152"/>
    <lineage>
        <taxon>Eukaryota</taxon>
        <taxon>Sar</taxon>
        <taxon>Stramenopiles</taxon>
        <taxon>Oomycota</taxon>
        <taxon>Peronosporomycetes</taxon>
        <taxon>Peronosporales</taxon>
        <taxon>Peronosporaceae</taxon>
        <taxon>Phytophthora</taxon>
    </lineage>
</organism>
<reference evidence="1" key="1">
    <citation type="submission" date="2021-02" db="EMBL/GenBank/DDBJ databases">
        <authorList>
            <person name="Palmer J.M."/>
        </authorList>
    </citation>
    <scope>NUCLEOTIDE SEQUENCE</scope>
    <source>
        <strain evidence="1">SCRP23</strain>
    </source>
</reference>
<feature type="non-terminal residue" evidence="1">
    <location>
        <position position="1"/>
    </location>
</feature>
<dbReference type="PANTHER" id="PTHR13510:SF44">
    <property type="entry name" value="RABENOSYN-5"/>
    <property type="match status" value="1"/>
</dbReference>
<dbReference type="OrthoDB" id="119658at2759"/>
<dbReference type="InterPro" id="IPR052727">
    <property type="entry name" value="Rab4/Rab5_effector"/>
</dbReference>
<protein>
    <submittedName>
        <fullName evidence="1">Uncharacterized protein</fullName>
    </submittedName>
</protein>
<evidence type="ECO:0000313" key="2">
    <source>
        <dbReference type="Proteomes" id="UP000693981"/>
    </source>
</evidence>
<dbReference type="PANTHER" id="PTHR13510">
    <property type="entry name" value="FYVE-FINGER-CONTAINING RAB5 EFFECTOR PROTEIN RABENOSYN-5-RELATED"/>
    <property type="match status" value="1"/>
</dbReference>
<dbReference type="EMBL" id="JAGDFL010001677">
    <property type="protein sequence ID" value="KAG7375400.1"/>
    <property type="molecule type" value="Genomic_DNA"/>
</dbReference>
<name>A0A8T1V530_9STRA</name>
<accession>A0A8T1V530</accession>
<comment type="caution">
    <text evidence="1">The sequence shown here is derived from an EMBL/GenBank/DDBJ whole genome shotgun (WGS) entry which is preliminary data.</text>
</comment>